<sequence length="144" mass="17114">MSNNISGFSSSKPYLRTYNERQEEFMILTNFSFTNFNIDDLNIDNYFDFYNGALTNPFNNNQTINKFTQLIQKQHGVDREVMQYKHQDDEKYECSDENNDLVIQFGATFSNWNSLENALKGNQYENDVADMVKWLMKQQEQEPR</sequence>
<reference evidence="1" key="1">
    <citation type="submission" date="2021-06" db="EMBL/GenBank/DDBJ databases">
        <authorList>
            <person name="Kallberg Y."/>
            <person name="Tangrot J."/>
            <person name="Rosling A."/>
        </authorList>
    </citation>
    <scope>NUCLEOTIDE SEQUENCE</scope>
    <source>
        <strain evidence="1">MA453B</strain>
    </source>
</reference>
<evidence type="ECO:0000313" key="1">
    <source>
        <dbReference type="EMBL" id="CAG8646245.1"/>
    </source>
</evidence>
<dbReference type="AlphaFoldDB" id="A0A9N9GZG1"/>
<gene>
    <name evidence="1" type="ORF">DERYTH_LOCUS9931</name>
</gene>
<organism evidence="1 2">
    <name type="scientific">Dentiscutata erythropus</name>
    <dbReference type="NCBI Taxonomy" id="1348616"/>
    <lineage>
        <taxon>Eukaryota</taxon>
        <taxon>Fungi</taxon>
        <taxon>Fungi incertae sedis</taxon>
        <taxon>Mucoromycota</taxon>
        <taxon>Glomeromycotina</taxon>
        <taxon>Glomeromycetes</taxon>
        <taxon>Diversisporales</taxon>
        <taxon>Gigasporaceae</taxon>
        <taxon>Dentiscutata</taxon>
    </lineage>
</organism>
<keyword evidence="2" id="KW-1185">Reference proteome</keyword>
<dbReference type="EMBL" id="CAJVPY010005585">
    <property type="protein sequence ID" value="CAG8646245.1"/>
    <property type="molecule type" value="Genomic_DNA"/>
</dbReference>
<dbReference type="OrthoDB" id="2437997at2759"/>
<accession>A0A9N9GZG1</accession>
<comment type="caution">
    <text evidence="1">The sequence shown here is derived from an EMBL/GenBank/DDBJ whole genome shotgun (WGS) entry which is preliminary data.</text>
</comment>
<name>A0A9N9GZG1_9GLOM</name>
<proteinExistence type="predicted"/>
<protein>
    <submittedName>
        <fullName evidence="1">14726_t:CDS:1</fullName>
    </submittedName>
</protein>
<evidence type="ECO:0000313" key="2">
    <source>
        <dbReference type="Proteomes" id="UP000789405"/>
    </source>
</evidence>
<dbReference type="Proteomes" id="UP000789405">
    <property type="component" value="Unassembled WGS sequence"/>
</dbReference>